<comment type="caution">
    <text evidence="2">The sequence shown here is derived from an EMBL/GenBank/DDBJ whole genome shotgun (WGS) entry which is preliminary data.</text>
</comment>
<dbReference type="Pfam" id="PF00534">
    <property type="entry name" value="Glycos_transf_1"/>
    <property type="match status" value="1"/>
</dbReference>
<protein>
    <submittedName>
        <fullName evidence="2">Glycosyltransferase family 4 protein</fullName>
    </submittedName>
</protein>
<dbReference type="Proteomes" id="UP001500101">
    <property type="component" value="Unassembled WGS sequence"/>
</dbReference>
<evidence type="ECO:0000313" key="3">
    <source>
        <dbReference type="Proteomes" id="UP001500101"/>
    </source>
</evidence>
<feature type="domain" description="Glycosyl transferase family 1" evidence="1">
    <location>
        <begin position="231"/>
        <end position="391"/>
    </location>
</feature>
<keyword evidence="3" id="KW-1185">Reference proteome</keyword>
<evidence type="ECO:0000313" key="2">
    <source>
        <dbReference type="EMBL" id="GAA4132445.1"/>
    </source>
</evidence>
<accession>A0ABP7Y910</accession>
<evidence type="ECO:0000259" key="1">
    <source>
        <dbReference type="Pfam" id="PF00534"/>
    </source>
</evidence>
<dbReference type="SUPFAM" id="SSF53756">
    <property type="entry name" value="UDP-Glycosyltransferase/glycogen phosphorylase"/>
    <property type="match status" value="1"/>
</dbReference>
<organism evidence="2 3">
    <name type="scientific">Sphingobacterium kyonggiense</name>
    <dbReference type="NCBI Taxonomy" id="714075"/>
    <lineage>
        <taxon>Bacteria</taxon>
        <taxon>Pseudomonadati</taxon>
        <taxon>Bacteroidota</taxon>
        <taxon>Sphingobacteriia</taxon>
        <taxon>Sphingobacteriales</taxon>
        <taxon>Sphingobacteriaceae</taxon>
        <taxon>Sphingobacterium</taxon>
    </lineage>
</organism>
<dbReference type="RefSeq" id="WP_344672961.1">
    <property type="nucleotide sequence ID" value="NZ_BAAAZI010000004.1"/>
</dbReference>
<proteinExistence type="predicted"/>
<reference evidence="3" key="1">
    <citation type="journal article" date="2019" name="Int. J. Syst. Evol. Microbiol.">
        <title>The Global Catalogue of Microorganisms (GCM) 10K type strain sequencing project: providing services to taxonomists for standard genome sequencing and annotation.</title>
        <authorList>
            <consortium name="The Broad Institute Genomics Platform"/>
            <consortium name="The Broad Institute Genome Sequencing Center for Infectious Disease"/>
            <person name="Wu L."/>
            <person name="Ma J."/>
        </authorList>
    </citation>
    <scope>NUCLEOTIDE SEQUENCE [LARGE SCALE GENOMIC DNA]</scope>
    <source>
        <strain evidence="3">JCM 16704</strain>
    </source>
</reference>
<dbReference type="Gene3D" id="3.40.50.2000">
    <property type="entry name" value="Glycogen Phosphorylase B"/>
    <property type="match status" value="2"/>
</dbReference>
<dbReference type="InterPro" id="IPR001296">
    <property type="entry name" value="Glyco_trans_1"/>
</dbReference>
<gene>
    <name evidence="2" type="ORF">GCM10022216_03550</name>
</gene>
<name>A0ABP7Y910_9SPHI</name>
<sequence length="421" mass="48316">MKILIVQYQGFLNSQGGTEKMATFFANTFSQKGHDVAIVTQDPVEGKSVFPLDPEVRLINLYKGKDDCIVLRKIYNYKGKNPLSWIRYKIQKKIDKAHNKRLMAAQGVRTMDELQIHNLKVRSKNWPSFFAAEKPDIIISMAISTLLEITYQGPLAYPIINTVHGRPDYDYSDILWYRSPQDMDLLKKSYSYLTGIQVLFESYEAYLPDTFTGICKVIPNPIPQYEDGQLAKLDQDKDRYQLIHVGSLINAGKQQELAMECFAALKDKYPNWDLIFIGEGPDELYLKERSAALGLENRVFFKGYTAKPEEELRKADVFIFPSKYEGFGLALGEAMSIGLPSIGLASCSGVNELIQHQKTGFLAHDKNEFVNYLDQLMADKDLRIQMGREAHQYVQAFDKTMVAHKWEEYIHEIHKMHNLQN</sequence>
<dbReference type="PANTHER" id="PTHR12526">
    <property type="entry name" value="GLYCOSYLTRANSFERASE"/>
    <property type="match status" value="1"/>
</dbReference>
<dbReference type="EMBL" id="BAAAZI010000004">
    <property type="protein sequence ID" value="GAA4132445.1"/>
    <property type="molecule type" value="Genomic_DNA"/>
</dbReference>